<gene>
    <name evidence="2" type="ORF">GOODEAATRI_027286</name>
</gene>
<reference evidence="2 3" key="1">
    <citation type="submission" date="2021-06" db="EMBL/GenBank/DDBJ databases">
        <authorList>
            <person name="Palmer J.M."/>
        </authorList>
    </citation>
    <scope>NUCLEOTIDE SEQUENCE [LARGE SCALE GENOMIC DNA]</scope>
    <source>
        <strain evidence="2 3">GA_2019</strain>
        <tissue evidence="2">Muscle</tissue>
    </source>
</reference>
<comment type="caution">
    <text evidence="2">The sequence shown here is derived from an EMBL/GenBank/DDBJ whole genome shotgun (WGS) entry which is preliminary data.</text>
</comment>
<evidence type="ECO:0000313" key="3">
    <source>
        <dbReference type="Proteomes" id="UP001476798"/>
    </source>
</evidence>
<feature type="region of interest" description="Disordered" evidence="1">
    <location>
        <begin position="19"/>
        <end position="63"/>
    </location>
</feature>
<feature type="compositionally biased region" description="Basic and acidic residues" evidence="1">
    <location>
        <begin position="20"/>
        <end position="36"/>
    </location>
</feature>
<protein>
    <submittedName>
        <fullName evidence="2">Uncharacterized protein</fullName>
    </submittedName>
</protein>
<evidence type="ECO:0000256" key="1">
    <source>
        <dbReference type="SAM" id="MobiDB-lite"/>
    </source>
</evidence>
<accession>A0ABV0NE02</accession>
<evidence type="ECO:0000313" key="2">
    <source>
        <dbReference type="EMBL" id="MEQ2169638.1"/>
    </source>
</evidence>
<sequence>MTSLGKMSQQLSVCSFFRKPNNDDAVDKRGEKRGTDAVEDEEQTSNQPSTTTEQAAARKLGGRVQWEQSHLRHLITHKQVLNSGPCGPGGSCETGHSMESVHFLTAIV</sequence>
<organism evidence="2 3">
    <name type="scientific">Goodea atripinnis</name>
    <dbReference type="NCBI Taxonomy" id="208336"/>
    <lineage>
        <taxon>Eukaryota</taxon>
        <taxon>Metazoa</taxon>
        <taxon>Chordata</taxon>
        <taxon>Craniata</taxon>
        <taxon>Vertebrata</taxon>
        <taxon>Euteleostomi</taxon>
        <taxon>Actinopterygii</taxon>
        <taxon>Neopterygii</taxon>
        <taxon>Teleostei</taxon>
        <taxon>Neoteleostei</taxon>
        <taxon>Acanthomorphata</taxon>
        <taxon>Ovalentaria</taxon>
        <taxon>Atherinomorphae</taxon>
        <taxon>Cyprinodontiformes</taxon>
        <taxon>Goodeidae</taxon>
        <taxon>Goodea</taxon>
    </lineage>
</organism>
<dbReference type="EMBL" id="JAHRIO010033529">
    <property type="protein sequence ID" value="MEQ2169638.1"/>
    <property type="molecule type" value="Genomic_DNA"/>
</dbReference>
<feature type="compositionally biased region" description="Polar residues" evidence="1">
    <location>
        <begin position="44"/>
        <end position="54"/>
    </location>
</feature>
<name>A0ABV0NE02_9TELE</name>
<proteinExistence type="predicted"/>
<keyword evidence="3" id="KW-1185">Reference proteome</keyword>
<dbReference type="Proteomes" id="UP001476798">
    <property type="component" value="Unassembled WGS sequence"/>
</dbReference>